<dbReference type="EMBL" id="JANRMS010000272">
    <property type="protein sequence ID" value="KAJ3542868.1"/>
    <property type="molecule type" value="Genomic_DNA"/>
</dbReference>
<proteinExistence type="predicted"/>
<organism evidence="1 2">
    <name type="scientific">Fusarium decemcellulare</name>
    <dbReference type="NCBI Taxonomy" id="57161"/>
    <lineage>
        <taxon>Eukaryota</taxon>
        <taxon>Fungi</taxon>
        <taxon>Dikarya</taxon>
        <taxon>Ascomycota</taxon>
        <taxon>Pezizomycotina</taxon>
        <taxon>Sordariomycetes</taxon>
        <taxon>Hypocreomycetidae</taxon>
        <taxon>Hypocreales</taxon>
        <taxon>Nectriaceae</taxon>
        <taxon>Fusarium</taxon>
        <taxon>Fusarium decemcellulare species complex</taxon>
    </lineage>
</organism>
<comment type="caution">
    <text evidence="1">The sequence shown here is derived from an EMBL/GenBank/DDBJ whole genome shotgun (WGS) entry which is preliminary data.</text>
</comment>
<gene>
    <name evidence="1" type="ORF">NM208_g3875</name>
</gene>
<keyword evidence="2" id="KW-1185">Reference proteome</keyword>
<name>A0ACC1SMM6_9HYPO</name>
<reference evidence="1" key="1">
    <citation type="submission" date="2022-08" db="EMBL/GenBank/DDBJ databases">
        <title>Genome Sequence of Fusarium decemcellulare.</title>
        <authorList>
            <person name="Buettner E."/>
        </authorList>
    </citation>
    <scope>NUCLEOTIDE SEQUENCE</scope>
    <source>
        <strain evidence="1">Babe19</strain>
    </source>
</reference>
<dbReference type="Proteomes" id="UP001148629">
    <property type="component" value="Unassembled WGS sequence"/>
</dbReference>
<evidence type="ECO:0000313" key="1">
    <source>
        <dbReference type="EMBL" id="KAJ3542868.1"/>
    </source>
</evidence>
<evidence type="ECO:0000313" key="2">
    <source>
        <dbReference type="Proteomes" id="UP001148629"/>
    </source>
</evidence>
<accession>A0ACC1SMM6</accession>
<sequence length="323" mass="37562">MTGSGLMLNWDHLEHQSNFSRNHHLALYDDKQDHPSGPQRVIIEWIFFSQFPDGELEDSSIQRLLDLAELSHTPKPARFRALDCLGFLPPKSDGMKGYGFVFPFPALPNSPPTTIQPRTLRQMLEVRFSNWSLSLGDKFNMAKALASNLCHLHRHEWLHRNIHSENVIFFVDENNQRLRDGPYLISFHHSRKDEQKFYSDVPSVDSDSEALLYQHPDYKYDENRFKKDYDRYSLGIMLLELAYWNPVLKMRQQEGDVPRDQFREKLLRKYVPEVAEIMGNTYREATELCLRGSFGSKGEATGMDETSRFSLDVVQTLESCQVG</sequence>
<protein>
    <submittedName>
        <fullName evidence="1">Uncharacterized protein</fullName>
    </submittedName>
</protein>